<proteinExistence type="predicted"/>
<dbReference type="GO" id="GO:0005739">
    <property type="term" value="C:mitochondrion"/>
    <property type="evidence" value="ECO:0007669"/>
    <property type="project" value="TreeGrafter"/>
</dbReference>
<dbReference type="AlphaFoldDB" id="A0AAI9SUT7"/>
<sequence length="757" mass="86414">MLRLGNLVSRDKFFGIVLNRYASLAHPCRQLFIPSSKIKRQQKLSDGKGNLKNKRKAAGEKSRLRSKQGNVPTSAPADLSSLRSLSQELSSYIRYNSNPDTDTAEFDHDLAFNQIYEEISSIQTPQQPQLQALPHDIKLELPEEIRDRLGLIIDFSSFDGRADSYDWNMVLSQLSQSGGFTNLNVTSINNFIKLIPSKQLVDLIPVIEQMFREADLEVPYKTEWRFFKALCVGSKLPDSQIERLEYYFNKFLQEKGDKIDFFETMTFAYVKNYNMRKVEALLKEMQSKEMVISNQIFKAILRGYIHYEKNFQKALETFDGMKFLSEKTQPDSRDYEEIIKACVSEGQLEKGMDFYQEALDKKLGVEQGVFVALARGCSISKKYSSKSWEFLFKIYDHGWKPDLATYEAMLFIFAQEGEVNLTRALFYKMLQTGSVTPKALSYLMKSYSRYNSAVTGTKSKLNTGGERDRFFRRNILESVDFQQGTVDEFPFLPLKNLSSKELVFAEAQAVWKYISTHKPDFASPYFVSSFLSTALNHASSLNEFSNKFEECTYLDTTGLRTRQVVDDSSSSSSSSIEEGPFEKGNQEVSSPAHISALSDTTQQQQQQPHNFVKIPRNTASYLIALRAAVKHKDYEFAKSILEERGTYRKTSQFQELPAEERKKLDFQFACAMVDCFTKLGILHDALAIALSSEGTFNWTMKELRKLMKATLVLGDRKTEDAIKGIVARTRARTGSGIMKDDYLKAQAKLNRGVVYAH</sequence>
<feature type="region of interest" description="Disordered" evidence="1">
    <location>
        <begin position="564"/>
        <end position="611"/>
    </location>
</feature>
<dbReference type="InterPro" id="IPR051114">
    <property type="entry name" value="Mito_RNA_Proc_CCM1"/>
</dbReference>
<protein>
    <submittedName>
        <fullName evidence="2">CCM1</fullName>
    </submittedName>
</protein>
<evidence type="ECO:0000313" key="2">
    <source>
        <dbReference type="EMBL" id="KAI3403103.2"/>
    </source>
</evidence>
<feature type="region of interest" description="Disordered" evidence="1">
    <location>
        <begin position="42"/>
        <end position="78"/>
    </location>
</feature>
<dbReference type="PANTHER" id="PTHR47934">
    <property type="entry name" value="PENTATRICOPEPTIDE REPEAT-CONTAINING PROTEIN PET309, MITOCHONDRIAL"/>
    <property type="match status" value="1"/>
</dbReference>
<dbReference type="InterPro" id="IPR011990">
    <property type="entry name" value="TPR-like_helical_dom_sf"/>
</dbReference>
<gene>
    <name evidence="2" type="ORF">KGF56_004163</name>
</gene>
<comment type="caution">
    <text evidence="2">The sequence shown here is derived from an EMBL/GenBank/DDBJ whole genome shotgun (WGS) entry which is preliminary data.</text>
</comment>
<evidence type="ECO:0000256" key="1">
    <source>
        <dbReference type="SAM" id="MobiDB-lite"/>
    </source>
</evidence>
<dbReference type="EMBL" id="JAHUZD010000138">
    <property type="protein sequence ID" value="KAI3403103.2"/>
    <property type="molecule type" value="Genomic_DNA"/>
</dbReference>
<dbReference type="GO" id="GO:0006396">
    <property type="term" value="P:RNA processing"/>
    <property type="evidence" value="ECO:0007669"/>
    <property type="project" value="TreeGrafter"/>
</dbReference>
<dbReference type="RefSeq" id="XP_049178850.1">
    <property type="nucleotide sequence ID" value="XM_049325574.1"/>
</dbReference>
<dbReference type="GeneID" id="73381778"/>
<accession>A0AAI9SUT7</accession>
<dbReference type="PANTHER" id="PTHR47934:SF6">
    <property type="entry name" value="MITOCHONDRIAL GROUP I INTRON SPLICING FACTOR CCM1-RELATED"/>
    <property type="match status" value="1"/>
</dbReference>
<keyword evidence="3" id="KW-1185">Reference proteome</keyword>
<reference evidence="2" key="1">
    <citation type="journal article" date="2022" name="DNA Res.">
        <title>Genome analysis of five recently described species of the CUG-Ser clade uncovers Candida theae as a new hybrid lineage with pathogenic potential in the Candida parapsilosis species complex.</title>
        <authorList>
            <person name="Mixao V."/>
            <person name="Del Olmo V."/>
            <person name="Hegedusova E."/>
            <person name="Saus E."/>
            <person name="Pryszcz L."/>
            <person name="Cillingova A."/>
            <person name="Nosek J."/>
            <person name="Gabaldon T."/>
        </authorList>
    </citation>
    <scope>NUCLEOTIDE SEQUENCE</scope>
    <source>
        <strain evidence="2">CBS 10844</strain>
    </source>
</reference>
<evidence type="ECO:0000313" key="3">
    <source>
        <dbReference type="Proteomes" id="UP001202479"/>
    </source>
</evidence>
<dbReference type="Proteomes" id="UP001202479">
    <property type="component" value="Unassembled WGS sequence"/>
</dbReference>
<organism evidence="2 3">
    <name type="scientific">Candida oxycetoniae</name>
    <dbReference type="NCBI Taxonomy" id="497107"/>
    <lineage>
        <taxon>Eukaryota</taxon>
        <taxon>Fungi</taxon>
        <taxon>Dikarya</taxon>
        <taxon>Ascomycota</taxon>
        <taxon>Saccharomycotina</taxon>
        <taxon>Pichiomycetes</taxon>
        <taxon>Debaryomycetaceae</taxon>
        <taxon>Candida/Lodderomyces clade</taxon>
        <taxon>Candida</taxon>
    </lineage>
</organism>
<name>A0AAI9SUT7_9ASCO</name>
<dbReference type="Gene3D" id="1.25.40.10">
    <property type="entry name" value="Tetratricopeptide repeat domain"/>
    <property type="match status" value="1"/>
</dbReference>
<dbReference type="GO" id="GO:0007005">
    <property type="term" value="P:mitochondrion organization"/>
    <property type="evidence" value="ECO:0007669"/>
    <property type="project" value="TreeGrafter"/>
</dbReference>
<dbReference type="GO" id="GO:0003729">
    <property type="term" value="F:mRNA binding"/>
    <property type="evidence" value="ECO:0007669"/>
    <property type="project" value="TreeGrafter"/>
</dbReference>